<feature type="chain" id="PRO_5045604691" evidence="1">
    <location>
        <begin position="29"/>
        <end position="209"/>
    </location>
</feature>
<reference evidence="2 3" key="1">
    <citation type="submission" date="2023-02" db="EMBL/GenBank/DDBJ databases">
        <title>Pseudomonas chrutzelriedensis sp. nov., a potently antifungal strain isolated from moss.</title>
        <authorList>
            <person name="Schnyder A."/>
            <person name="Kalawong R."/>
            <person name="Eberl L."/>
            <person name="Agnoli K."/>
        </authorList>
    </citation>
    <scope>NUCLEOTIDE SEQUENCE [LARGE SCALE GENOMIC DNA]</scope>
    <source>
        <strain evidence="2 3">681</strain>
    </source>
</reference>
<keyword evidence="3" id="KW-1185">Reference proteome</keyword>
<evidence type="ECO:0000256" key="1">
    <source>
        <dbReference type="SAM" id="SignalP"/>
    </source>
</evidence>
<keyword evidence="2" id="KW-0969">Cilium</keyword>
<dbReference type="InterPro" id="IPR029033">
    <property type="entry name" value="His_PPase_superfam"/>
</dbReference>
<name>A0ABT6QP75_9PSED</name>
<keyword evidence="2" id="KW-0966">Cell projection</keyword>
<dbReference type="Proteomes" id="UP001159100">
    <property type="component" value="Unassembled WGS sequence"/>
</dbReference>
<protein>
    <submittedName>
        <fullName evidence="2">Flagellar basal body-associated protein FliL</fullName>
    </submittedName>
</protein>
<dbReference type="EMBL" id="JARBWL010000001">
    <property type="protein sequence ID" value="MDI2592651.1"/>
    <property type="molecule type" value="Genomic_DNA"/>
</dbReference>
<dbReference type="RefSeq" id="WP_259497411.1">
    <property type="nucleotide sequence ID" value="NZ_JARBWL010000001.1"/>
</dbReference>
<organism evidence="2 3">
    <name type="scientific">Pseudomonas fungipugnans</name>
    <dbReference type="NCBI Taxonomy" id="3024217"/>
    <lineage>
        <taxon>Bacteria</taxon>
        <taxon>Pseudomonadati</taxon>
        <taxon>Pseudomonadota</taxon>
        <taxon>Gammaproteobacteria</taxon>
        <taxon>Pseudomonadales</taxon>
        <taxon>Pseudomonadaceae</taxon>
        <taxon>Pseudomonas</taxon>
    </lineage>
</organism>
<sequence>MVARLRTLVSGLLLVPALMLSIQTLAHAQEKEARGLSDVTVLIVRHAEKPDQGPLLNAKGEQRAGAYASYFDPLTLNGLPLTPQRLIATSDSPDSSRPRLTLMPLAQRLQLPIEQPFADDEVDKLVKSLRKNNQAQTVLIAWHHSRINKLIAAFGGDGQALTGQKKWPEDVYDWLIVLRFDHQGQLIESGSQKIQEHLLPGDIAATTGG</sequence>
<gene>
    <name evidence="2" type="ORF">POF45_14635</name>
</gene>
<accession>A0ABT6QP75</accession>
<comment type="caution">
    <text evidence="2">The sequence shown here is derived from an EMBL/GenBank/DDBJ whole genome shotgun (WGS) entry which is preliminary data.</text>
</comment>
<keyword evidence="1" id="KW-0732">Signal</keyword>
<evidence type="ECO:0000313" key="3">
    <source>
        <dbReference type="Proteomes" id="UP001159100"/>
    </source>
</evidence>
<keyword evidence="2" id="KW-0282">Flagellum</keyword>
<dbReference type="Gene3D" id="3.40.50.1240">
    <property type="entry name" value="Phosphoglycerate mutase-like"/>
    <property type="match status" value="1"/>
</dbReference>
<feature type="signal peptide" evidence="1">
    <location>
        <begin position="1"/>
        <end position="28"/>
    </location>
</feature>
<proteinExistence type="predicted"/>
<evidence type="ECO:0000313" key="2">
    <source>
        <dbReference type="EMBL" id="MDI2592651.1"/>
    </source>
</evidence>